<dbReference type="GO" id="GO:0016740">
    <property type="term" value="F:transferase activity"/>
    <property type="evidence" value="ECO:0007669"/>
    <property type="project" value="UniProtKB-KW"/>
</dbReference>
<dbReference type="eggNOG" id="COG1216">
    <property type="taxonomic scope" value="Bacteria"/>
</dbReference>
<evidence type="ECO:0000313" key="3">
    <source>
        <dbReference type="EMBL" id="BAI79876.1"/>
    </source>
</evidence>
<keyword evidence="1" id="KW-1133">Transmembrane helix</keyword>
<dbReference type="KEGG" id="ddf:DEFDS_0382"/>
<accession>D3PBA3</accession>
<keyword evidence="1" id="KW-0812">Transmembrane</keyword>
<name>D3PBA3_DEFDS</name>
<dbReference type="STRING" id="639282.DEFDS_0382"/>
<dbReference type="InterPro" id="IPR001173">
    <property type="entry name" value="Glyco_trans_2-like"/>
</dbReference>
<protein>
    <submittedName>
        <fullName evidence="3">Glycosyl transferase</fullName>
    </submittedName>
</protein>
<organism evidence="3 4">
    <name type="scientific">Deferribacter desulfuricans (strain DSM 14783 / JCM 11476 / NBRC 101012 / SSM1)</name>
    <dbReference type="NCBI Taxonomy" id="639282"/>
    <lineage>
        <taxon>Bacteria</taxon>
        <taxon>Pseudomonadati</taxon>
        <taxon>Deferribacterota</taxon>
        <taxon>Deferribacteres</taxon>
        <taxon>Deferribacterales</taxon>
        <taxon>Deferribacteraceae</taxon>
        <taxon>Deferribacter</taxon>
    </lineage>
</organism>
<dbReference type="HOGENOM" id="CLU_025996_19_8_0"/>
<feature type="domain" description="Glycosyltransferase 2-like" evidence="2">
    <location>
        <begin position="66"/>
        <end position="142"/>
    </location>
</feature>
<evidence type="ECO:0000256" key="1">
    <source>
        <dbReference type="SAM" id="Phobius"/>
    </source>
</evidence>
<gene>
    <name evidence="3" type="ordered locus">DEFDS_0382</name>
</gene>
<sequence length="276" mass="32209">MKMKVDKIKKSLVECDIQSKFKILVSTTDDKFLERKNTPDSKYLIINQLIKKNKSQYNYDNMFIFKEKGLSRSRNSAIELCDSEIVLISDDDVQFIENIEEIVAKAFMENPDADIITFQVLTPDGKLFKNYSHHKYWHNIRTLMKVSSIEIAFKAKKIKNLGIKFDENFGLGSIFQTGEEFIFLTDALKKGLKILYLPIPIVIHPKESSGGRFNDENLIKAKGAMFYRVFGFWSYLISLLFAIKKHKLSDKSIFEFYKIMLNGIKEYKYLKNNNEI</sequence>
<dbReference type="InterPro" id="IPR029044">
    <property type="entry name" value="Nucleotide-diphossugar_trans"/>
</dbReference>
<evidence type="ECO:0000313" key="4">
    <source>
        <dbReference type="Proteomes" id="UP000001520"/>
    </source>
</evidence>
<evidence type="ECO:0000259" key="2">
    <source>
        <dbReference type="Pfam" id="PF00535"/>
    </source>
</evidence>
<dbReference type="Gene3D" id="3.90.550.10">
    <property type="entry name" value="Spore Coat Polysaccharide Biosynthesis Protein SpsA, Chain A"/>
    <property type="match status" value="1"/>
</dbReference>
<keyword evidence="3" id="KW-0808">Transferase</keyword>
<dbReference type="OrthoDB" id="9778406at2"/>
<dbReference type="EMBL" id="AP011529">
    <property type="protein sequence ID" value="BAI79876.1"/>
    <property type="molecule type" value="Genomic_DNA"/>
</dbReference>
<feature type="transmembrane region" description="Helical" evidence="1">
    <location>
        <begin position="225"/>
        <end position="243"/>
    </location>
</feature>
<dbReference type="CDD" id="cd00761">
    <property type="entry name" value="Glyco_tranf_GTA_type"/>
    <property type="match status" value="1"/>
</dbReference>
<reference evidence="3 4" key="1">
    <citation type="journal article" date="2010" name="DNA Res.">
        <title>Bacterial lifestyle in a deep-sea hydrothermal vent chimney revealed by the genome sequence of the thermophilic bacterium Deferribacter desulfuricans SSM1.</title>
        <authorList>
            <person name="Takaki Y."/>
            <person name="Shimamura S."/>
            <person name="Nakagawa S."/>
            <person name="Fukuhara Y."/>
            <person name="Horikawa H."/>
            <person name="Ankai A."/>
            <person name="Harada T."/>
            <person name="Hosoyama A."/>
            <person name="Oguchi A."/>
            <person name="Fukui S."/>
            <person name="Fujita N."/>
            <person name="Takami H."/>
            <person name="Takai K."/>
        </authorList>
    </citation>
    <scope>NUCLEOTIDE SEQUENCE [LARGE SCALE GENOMIC DNA]</scope>
    <source>
        <strain evidence="4">DSM 14783 / JCM 11476 / NBRC 101012 / SSM1</strain>
    </source>
</reference>
<dbReference type="Pfam" id="PF00535">
    <property type="entry name" value="Glycos_transf_2"/>
    <property type="match status" value="1"/>
</dbReference>
<keyword evidence="1" id="KW-0472">Membrane</keyword>
<keyword evidence="4" id="KW-1185">Reference proteome</keyword>
<dbReference type="AlphaFoldDB" id="D3PBA3"/>
<dbReference type="SUPFAM" id="SSF53448">
    <property type="entry name" value="Nucleotide-diphospho-sugar transferases"/>
    <property type="match status" value="1"/>
</dbReference>
<proteinExistence type="predicted"/>
<dbReference type="RefSeq" id="WP_013007124.1">
    <property type="nucleotide sequence ID" value="NC_013939.1"/>
</dbReference>
<dbReference type="Proteomes" id="UP000001520">
    <property type="component" value="Chromosome"/>
</dbReference>